<evidence type="ECO:0000259" key="1">
    <source>
        <dbReference type="Pfam" id="PF00535"/>
    </source>
</evidence>
<dbReference type="CDD" id="cd04179">
    <property type="entry name" value="DPM_DPG-synthase_like"/>
    <property type="match status" value="1"/>
</dbReference>
<comment type="caution">
    <text evidence="3">The sequence shown here is derived from an EMBL/GenBank/DDBJ whole genome shotgun (WGS) entry which is preliminary data.</text>
</comment>
<keyword evidence="3" id="KW-0808">Transferase</keyword>
<dbReference type="Proteomes" id="UP000077421">
    <property type="component" value="Unassembled WGS sequence"/>
</dbReference>
<dbReference type="EMBL" id="MWPS01000043">
    <property type="protein sequence ID" value="OPG15201.1"/>
    <property type="molecule type" value="Genomic_DNA"/>
</dbReference>
<reference evidence="3 5" key="2">
    <citation type="submission" date="2017-02" db="EMBL/GenBank/DDBJ databases">
        <title>Draft genome of Acidibacillus ferrooxidans Huett2.</title>
        <authorList>
            <person name="Schopf S."/>
        </authorList>
    </citation>
    <scope>NUCLEOTIDE SEQUENCE [LARGE SCALE GENOMIC DNA]</scope>
    <source>
        <strain evidence="3 5">Huett2</strain>
    </source>
</reference>
<evidence type="ECO:0000313" key="3">
    <source>
        <dbReference type="EMBL" id="OPG15201.1"/>
    </source>
</evidence>
<proteinExistence type="predicted"/>
<dbReference type="InterPro" id="IPR001173">
    <property type="entry name" value="Glyco_trans_2-like"/>
</dbReference>
<sequence length="239" mass="26736">MKEALVIIPALNEERSVGNVVRSILSSCPMVDVIVISDGSTDQTAIVAREAGAKVVELPVNLGIGGAMQTGYLYAWRAGYHYAIQIDADGQHDPADLPKLLDEMGRGDADMIVGSRYVERTAYRSSASRRVGMVMLATLIRMAVGYPIKDTTSGYRIVNHKTIELFSRFYPHDYPEVEVLVLLHRHRLRIREVAVEMKERQAGRSSITMMRSAYYMFKVSLAILLEVMRGKEARREGKS</sequence>
<dbReference type="Proteomes" id="UP000190229">
    <property type="component" value="Unassembled WGS sequence"/>
</dbReference>
<dbReference type="OrthoDB" id="9810303at2"/>
<evidence type="ECO:0000313" key="4">
    <source>
        <dbReference type="Proteomes" id="UP000077421"/>
    </source>
</evidence>
<evidence type="ECO:0000313" key="5">
    <source>
        <dbReference type="Proteomes" id="UP000190229"/>
    </source>
</evidence>
<organism evidence="3 5">
    <name type="scientific">Ferroacidibacillus organovorans</name>
    <dbReference type="NCBI Taxonomy" id="1765683"/>
    <lineage>
        <taxon>Bacteria</taxon>
        <taxon>Bacillati</taxon>
        <taxon>Bacillota</taxon>
        <taxon>Bacilli</taxon>
        <taxon>Bacillales</taxon>
        <taxon>Alicyclobacillaceae</taxon>
        <taxon>Ferroacidibacillus</taxon>
    </lineage>
</organism>
<reference evidence="2 4" key="1">
    <citation type="submission" date="2016-02" db="EMBL/GenBank/DDBJ databases">
        <title>Draft genome sequence of Acidibacillus ferrooxidans SLC66.</title>
        <authorList>
            <person name="Oliveira G."/>
            <person name="Nancucheo I."/>
            <person name="Dall'Agnol H."/>
            <person name="Johnson B."/>
            <person name="Oliveira R."/>
            <person name="Nunes G.L."/>
            <person name="Tzotzos G."/>
            <person name="Orellana S.C."/>
            <person name="Salim A.C."/>
            <person name="Araujo F.M."/>
        </authorList>
    </citation>
    <scope>NUCLEOTIDE SEQUENCE [LARGE SCALE GENOMIC DNA]</scope>
    <source>
        <strain evidence="2 4">SLC66</strain>
    </source>
</reference>
<dbReference type="STRING" id="1765683.B2M26_13725"/>
<dbReference type="RefSeq" id="WP_067560936.1">
    <property type="nucleotide sequence ID" value="NZ_LSUQ01000003.1"/>
</dbReference>
<accession>A0A162U5S0</accession>
<name>A0A162U5S0_9BACL</name>
<protein>
    <submittedName>
        <fullName evidence="3">Glycosyl transferase family 2</fullName>
    </submittedName>
</protein>
<dbReference type="AlphaFoldDB" id="A0A162U5S0"/>
<dbReference type="Pfam" id="PF00535">
    <property type="entry name" value="Glycos_transf_2"/>
    <property type="match status" value="1"/>
</dbReference>
<dbReference type="SUPFAM" id="SSF53448">
    <property type="entry name" value="Nucleotide-diphospho-sugar transferases"/>
    <property type="match status" value="1"/>
</dbReference>
<dbReference type="PANTHER" id="PTHR10859:SF114">
    <property type="entry name" value="DOLICHOL-PHOSPHATE MANNOSYLTRANSFERASE"/>
    <property type="match status" value="1"/>
</dbReference>
<gene>
    <name evidence="2" type="ORF">AYW79_01870</name>
    <name evidence="3" type="ORF">B2M26_13725</name>
</gene>
<dbReference type="EMBL" id="LSUQ01000003">
    <property type="protein sequence ID" value="OAG95209.1"/>
    <property type="molecule type" value="Genomic_DNA"/>
</dbReference>
<dbReference type="InterPro" id="IPR029044">
    <property type="entry name" value="Nucleotide-diphossugar_trans"/>
</dbReference>
<dbReference type="GO" id="GO:0016740">
    <property type="term" value="F:transferase activity"/>
    <property type="evidence" value="ECO:0007669"/>
    <property type="project" value="UniProtKB-KW"/>
</dbReference>
<feature type="domain" description="Glycosyltransferase 2-like" evidence="1">
    <location>
        <begin position="6"/>
        <end position="157"/>
    </location>
</feature>
<dbReference type="Gene3D" id="3.90.550.10">
    <property type="entry name" value="Spore Coat Polysaccharide Biosynthesis Protein SpsA, Chain A"/>
    <property type="match status" value="1"/>
</dbReference>
<keyword evidence="5" id="KW-1185">Reference proteome</keyword>
<evidence type="ECO:0000313" key="2">
    <source>
        <dbReference type="EMBL" id="OAG95209.1"/>
    </source>
</evidence>
<dbReference type="GO" id="GO:0006487">
    <property type="term" value="P:protein N-linked glycosylation"/>
    <property type="evidence" value="ECO:0007669"/>
    <property type="project" value="TreeGrafter"/>
</dbReference>
<dbReference type="PANTHER" id="PTHR10859">
    <property type="entry name" value="GLYCOSYL TRANSFERASE"/>
    <property type="match status" value="1"/>
</dbReference>